<protein>
    <submittedName>
        <fullName evidence="2">Uncharacterized protein</fullName>
    </submittedName>
</protein>
<gene>
    <name evidence="2" type="ORF">ANN_27452</name>
</gene>
<sequence length="93" mass="10997">MKNNELVKRSKESEKTSFITLIKQLQVKPISGNWKRRLSQQALYWIQNTAEDLKKYVDDNVNDHLNESLECSPMKSTRKQSVDMQIPRIPLRH</sequence>
<dbReference type="EMBL" id="JAJSOF020000041">
    <property type="protein sequence ID" value="KAJ4425826.1"/>
    <property type="molecule type" value="Genomic_DNA"/>
</dbReference>
<proteinExistence type="predicted"/>
<keyword evidence="3" id="KW-1185">Reference proteome</keyword>
<accession>A0ABQ8RVY7</accession>
<dbReference type="Proteomes" id="UP001148838">
    <property type="component" value="Unassembled WGS sequence"/>
</dbReference>
<organism evidence="2 3">
    <name type="scientific">Periplaneta americana</name>
    <name type="common">American cockroach</name>
    <name type="synonym">Blatta americana</name>
    <dbReference type="NCBI Taxonomy" id="6978"/>
    <lineage>
        <taxon>Eukaryota</taxon>
        <taxon>Metazoa</taxon>
        <taxon>Ecdysozoa</taxon>
        <taxon>Arthropoda</taxon>
        <taxon>Hexapoda</taxon>
        <taxon>Insecta</taxon>
        <taxon>Pterygota</taxon>
        <taxon>Neoptera</taxon>
        <taxon>Polyneoptera</taxon>
        <taxon>Dictyoptera</taxon>
        <taxon>Blattodea</taxon>
        <taxon>Blattoidea</taxon>
        <taxon>Blattidae</taxon>
        <taxon>Blattinae</taxon>
        <taxon>Periplaneta</taxon>
    </lineage>
</organism>
<evidence type="ECO:0000313" key="2">
    <source>
        <dbReference type="EMBL" id="KAJ4425826.1"/>
    </source>
</evidence>
<name>A0ABQ8RVY7_PERAM</name>
<comment type="caution">
    <text evidence="2">The sequence shown here is derived from an EMBL/GenBank/DDBJ whole genome shotgun (WGS) entry which is preliminary data.</text>
</comment>
<reference evidence="2 3" key="1">
    <citation type="journal article" date="2022" name="Allergy">
        <title>Genome assembly and annotation of Periplaneta americana reveal a comprehensive cockroach allergen profile.</title>
        <authorList>
            <person name="Wang L."/>
            <person name="Xiong Q."/>
            <person name="Saelim N."/>
            <person name="Wang L."/>
            <person name="Nong W."/>
            <person name="Wan A.T."/>
            <person name="Shi M."/>
            <person name="Liu X."/>
            <person name="Cao Q."/>
            <person name="Hui J.H.L."/>
            <person name="Sookrung N."/>
            <person name="Leung T.F."/>
            <person name="Tungtrongchitr A."/>
            <person name="Tsui S.K.W."/>
        </authorList>
    </citation>
    <scope>NUCLEOTIDE SEQUENCE [LARGE SCALE GENOMIC DNA]</scope>
    <source>
        <strain evidence="2">PWHHKU_190912</strain>
    </source>
</reference>
<evidence type="ECO:0000256" key="1">
    <source>
        <dbReference type="SAM" id="MobiDB-lite"/>
    </source>
</evidence>
<feature type="region of interest" description="Disordered" evidence="1">
    <location>
        <begin position="73"/>
        <end position="93"/>
    </location>
</feature>
<evidence type="ECO:0000313" key="3">
    <source>
        <dbReference type="Proteomes" id="UP001148838"/>
    </source>
</evidence>